<dbReference type="Proteomes" id="UP000030960">
    <property type="component" value="Unassembled WGS sequence"/>
</dbReference>
<keyword evidence="1 4" id="KW-0808">Transferase</keyword>
<evidence type="ECO:0000256" key="2">
    <source>
        <dbReference type="ARBA" id="ARBA00022777"/>
    </source>
</evidence>
<dbReference type="PANTHER" id="PTHR10584:SF167">
    <property type="entry name" value="PFKB DOMAIN PROTEIN"/>
    <property type="match status" value="1"/>
</dbReference>
<evidence type="ECO:0000259" key="3">
    <source>
        <dbReference type="Pfam" id="PF00294"/>
    </source>
</evidence>
<evidence type="ECO:0000256" key="1">
    <source>
        <dbReference type="ARBA" id="ARBA00022679"/>
    </source>
</evidence>
<dbReference type="EC" id="2.7.1.4" evidence="4"/>
<dbReference type="PANTHER" id="PTHR10584">
    <property type="entry name" value="SUGAR KINASE"/>
    <property type="match status" value="1"/>
</dbReference>
<dbReference type="GO" id="GO:0008865">
    <property type="term" value="F:fructokinase activity"/>
    <property type="evidence" value="ECO:0007669"/>
    <property type="project" value="UniProtKB-EC"/>
</dbReference>
<keyword evidence="5" id="KW-1185">Reference proteome</keyword>
<gene>
    <name evidence="4" type="ORF">OA50_05360</name>
</gene>
<dbReference type="InterPro" id="IPR002173">
    <property type="entry name" value="Carboh/pur_kinase_PfkB_CS"/>
</dbReference>
<dbReference type="CDD" id="cd01166">
    <property type="entry name" value="KdgK"/>
    <property type="match status" value="1"/>
</dbReference>
<protein>
    <submittedName>
        <fullName evidence="4">Putative Fructokinase-1</fullName>
        <ecNumber evidence="4">2.7.1.4</ecNumber>
    </submittedName>
</protein>
<reference evidence="4 5" key="1">
    <citation type="submission" date="2014-10" db="EMBL/GenBank/DDBJ databases">
        <title>Genome sequence of Ponticoccus sp. strain UMTAT08 isolated from clonal culture of toxic dinoflagellate Alexandrium tamiyavanichii.</title>
        <authorList>
            <person name="Gan H.Y."/>
            <person name="Muhd D.-D."/>
            <person name="Mohd Noor M.E."/>
            <person name="Yeong Y.S."/>
            <person name="Usup G."/>
        </authorList>
    </citation>
    <scope>NUCLEOTIDE SEQUENCE [LARGE SCALE GENOMIC DNA]</scope>
    <source>
        <strain evidence="4 5">UMTAT08</strain>
    </source>
</reference>
<evidence type="ECO:0000313" key="4">
    <source>
        <dbReference type="EMBL" id="KHQ50129.1"/>
    </source>
</evidence>
<keyword evidence="2 4" id="KW-0418">Kinase</keyword>
<dbReference type="SUPFAM" id="SSF53613">
    <property type="entry name" value="Ribokinase-like"/>
    <property type="match status" value="1"/>
</dbReference>
<comment type="caution">
    <text evidence="4">The sequence shown here is derived from an EMBL/GenBank/DDBJ whole genome shotgun (WGS) entry which is preliminary data.</text>
</comment>
<evidence type="ECO:0000313" key="5">
    <source>
        <dbReference type="Proteomes" id="UP000030960"/>
    </source>
</evidence>
<dbReference type="EMBL" id="JSUQ01000031">
    <property type="protein sequence ID" value="KHQ50129.1"/>
    <property type="molecule type" value="Genomic_DNA"/>
</dbReference>
<dbReference type="InterPro" id="IPR011611">
    <property type="entry name" value="PfkB_dom"/>
</dbReference>
<dbReference type="InterPro" id="IPR029056">
    <property type="entry name" value="Ribokinase-like"/>
</dbReference>
<dbReference type="PROSITE" id="PS00584">
    <property type="entry name" value="PFKB_KINASES_2"/>
    <property type="match status" value="1"/>
</dbReference>
<proteinExistence type="predicted"/>
<dbReference type="RefSeq" id="WP_043146595.1">
    <property type="nucleotide sequence ID" value="NZ_JSUQ01000031.1"/>
</dbReference>
<organism evidence="4 5">
    <name type="scientific">Mameliella alba</name>
    <dbReference type="NCBI Taxonomy" id="561184"/>
    <lineage>
        <taxon>Bacteria</taxon>
        <taxon>Pseudomonadati</taxon>
        <taxon>Pseudomonadota</taxon>
        <taxon>Alphaproteobacteria</taxon>
        <taxon>Rhodobacterales</taxon>
        <taxon>Roseobacteraceae</taxon>
        <taxon>Mameliella</taxon>
    </lineage>
</organism>
<dbReference type="Gene3D" id="3.40.1190.20">
    <property type="match status" value="1"/>
</dbReference>
<feature type="domain" description="Carbohydrate kinase PfkB" evidence="3">
    <location>
        <begin position="8"/>
        <end position="296"/>
    </location>
</feature>
<dbReference type="AlphaFoldDB" id="A0A0B3SHS8"/>
<accession>A0A0B3SHS8</accession>
<dbReference type="PATRIC" id="fig|1515334.3.peg.5369"/>
<name>A0A0B3SHS8_9RHOB</name>
<sequence>MQLDLIGIGECMVEFRAEPIAGRDDMMRMAWGGDVMNTLVHAGRLGLRTAFQTRVGNDRFGPWLRAAWHRAGVDLSHAPLVPGENGLYFITNDPYGERSFTYRRAGSAAAGMGPEDLDPDLIASSRVVLLSGITQAISESADRLTAAAARIARAVVYDPNYRPQLWSRRGGLESARQAFHRVAPHAAWTLPSYPADVPLISNQDLTSGRALKYFADAGSGGVAMKMGADGVLIQKDGVTHHIPVDPVAELVDSTGAGDAWNAAFLSGLHIGEDPELAARRANAYAAIVLTYPGAIPAEIAAA</sequence>
<dbReference type="Pfam" id="PF00294">
    <property type="entry name" value="PfkB"/>
    <property type="match status" value="1"/>
</dbReference>